<evidence type="ECO:0000313" key="7">
    <source>
        <dbReference type="EMBL" id="CAD9009481.1"/>
    </source>
</evidence>
<evidence type="ECO:0000256" key="2">
    <source>
        <dbReference type="ARBA" id="ARBA00006293"/>
    </source>
</evidence>
<dbReference type="PANTHER" id="PTHR12841:SF6">
    <property type="entry name" value="PROTEIN UNC-50 HOMOLOG"/>
    <property type="match status" value="1"/>
</dbReference>
<evidence type="ECO:0008006" key="8">
    <source>
        <dbReference type="Google" id="ProtNLM"/>
    </source>
</evidence>
<evidence type="ECO:0000256" key="1">
    <source>
        <dbReference type="ARBA" id="ARBA00004141"/>
    </source>
</evidence>
<protein>
    <recommendedName>
        <fullName evidence="8">UNC-50 family protein</fullName>
    </recommendedName>
</protein>
<comment type="subcellular location">
    <subcellularLocation>
        <location evidence="1">Membrane</location>
        <topology evidence="1">Multi-pass membrane protein</topology>
    </subcellularLocation>
</comment>
<proteinExistence type="inferred from homology"/>
<dbReference type="GO" id="GO:0000139">
    <property type="term" value="C:Golgi membrane"/>
    <property type="evidence" value="ECO:0007669"/>
    <property type="project" value="TreeGrafter"/>
</dbReference>
<feature type="transmembrane region" description="Helical" evidence="6">
    <location>
        <begin position="70"/>
        <end position="89"/>
    </location>
</feature>
<feature type="transmembrane region" description="Helical" evidence="6">
    <location>
        <begin position="214"/>
        <end position="240"/>
    </location>
</feature>
<keyword evidence="5 6" id="KW-0472">Membrane</keyword>
<keyword evidence="4 6" id="KW-1133">Transmembrane helix</keyword>
<gene>
    <name evidence="7" type="ORF">EGYM00392_LOCUS20576</name>
</gene>
<reference evidence="7" key="1">
    <citation type="submission" date="2021-01" db="EMBL/GenBank/DDBJ databases">
        <authorList>
            <person name="Corre E."/>
            <person name="Pelletier E."/>
            <person name="Niang G."/>
            <person name="Scheremetjew M."/>
            <person name="Finn R."/>
            <person name="Kale V."/>
            <person name="Holt S."/>
            <person name="Cochrane G."/>
            <person name="Meng A."/>
            <person name="Brown T."/>
            <person name="Cohen L."/>
        </authorList>
    </citation>
    <scope>NUCLEOTIDE SEQUENCE</scope>
    <source>
        <strain evidence="7">NIES-381</strain>
    </source>
</reference>
<dbReference type="EMBL" id="HBGA01055889">
    <property type="protein sequence ID" value="CAD9009481.1"/>
    <property type="molecule type" value="Transcribed_RNA"/>
</dbReference>
<name>A0A7S1IEC2_9EUGL</name>
<keyword evidence="3 6" id="KW-0812">Transmembrane</keyword>
<organism evidence="7">
    <name type="scientific">Eutreptiella gymnastica</name>
    <dbReference type="NCBI Taxonomy" id="73025"/>
    <lineage>
        <taxon>Eukaryota</taxon>
        <taxon>Discoba</taxon>
        <taxon>Euglenozoa</taxon>
        <taxon>Euglenida</taxon>
        <taxon>Spirocuta</taxon>
        <taxon>Euglenophyceae</taxon>
        <taxon>Eutreptiales</taxon>
        <taxon>Eutreptiaceae</taxon>
        <taxon>Eutreptiella</taxon>
    </lineage>
</organism>
<sequence>MLPSHTIHSSERVGQGRVPEYLKRAFRFNLMDFEFALSQMVQLCFAPQSVFRASKHRKLTKNHWSRDDPAFVVLQILFLICATLAYVFAFSASLHQVIKFVIWEVLVHYLLFGMSIATLTWYLSNKYLLTRGLSHSTRQEVEWLHAFDIHCNAFFPLFLLLYVVQYMLLPILLTGSFFPRILANALYAISFAYYFYITFVGFLELPILRNQEYFLYPVGGIVILFLLSVVFPFNATIWTLSTYFSVHQL</sequence>
<feature type="transmembrane region" description="Helical" evidence="6">
    <location>
        <begin position="153"/>
        <end position="173"/>
    </location>
</feature>
<dbReference type="AlphaFoldDB" id="A0A7S1IEC2"/>
<evidence type="ECO:0000256" key="5">
    <source>
        <dbReference type="ARBA" id="ARBA00023136"/>
    </source>
</evidence>
<comment type="similarity">
    <text evidence="2">Belongs to the unc-50 family.</text>
</comment>
<dbReference type="Pfam" id="PF05216">
    <property type="entry name" value="UNC-50"/>
    <property type="match status" value="1"/>
</dbReference>
<evidence type="ECO:0000256" key="4">
    <source>
        <dbReference type="ARBA" id="ARBA00022989"/>
    </source>
</evidence>
<evidence type="ECO:0000256" key="3">
    <source>
        <dbReference type="ARBA" id="ARBA00022692"/>
    </source>
</evidence>
<feature type="transmembrane region" description="Helical" evidence="6">
    <location>
        <begin position="185"/>
        <end position="208"/>
    </location>
</feature>
<dbReference type="PANTHER" id="PTHR12841">
    <property type="entry name" value="PROTEIN UNC-50 HOMOLOG"/>
    <property type="match status" value="1"/>
</dbReference>
<accession>A0A7S1IEC2</accession>
<dbReference type="InterPro" id="IPR007881">
    <property type="entry name" value="UNC-50"/>
</dbReference>
<feature type="transmembrane region" description="Helical" evidence="6">
    <location>
        <begin position="101"/>
        <end position="123"/>
    </location>
</feature>
<evidence type="ECO:0000256" key="6">
    <source>
        <dbReference type="SAM" id="Phobius"/>
    </source>
</evidence>